<keyword evidence="2" id="KW-1185">Reference proteome</keyword>
<gene>
    <name evidence="1" type="ORF">BaRGS_00000219</name>
</gene>
<name>A0ABD0MCY8_9CAEN</name>
<dbReference type="EMBL" id="JACVVK020000001">
    <property type="protein sequence ID" value="KAK7508653.1"/>
    <property type="molecule type" value="Genomic_DNA"/>
</dbReference>
<evidence type="ECO:0000313" key="2">
    <source>
        <dbReference type="Proteomes" id="UP001519460"/>
    </source>
</evidence>
<comment type="caution">
    <text evidence="1">The sequence shown here is derived from an EMBL/GenBank/DDBJ whole genome shotgun (WGS) entry which is preliminary data.</text>
</comment>
<sequence length="86" mass="9656">MGVTYTRHSQEATCHRARIQACPVRYVTQHGVTEAPQGVRQLSLVVNIRVMSTPWEQGRDGHFPATSLYRQAQVKDRHFPKPTGAG</sequence>
<protein>
    <submittedName>
        <fullName evidence="1">Uncharacterized protein</fullName>
    </submittedName>
</protein>
<dbReference type="AlphaFoldDB" id="A0ABD0MCY8"/>
<organism evidence="1 2">
    <name type="scientific">Batillaria attramentaria</name>
    <dbReference type="NCBI Taxonomy" id="370345"/>
    <lineage>
        <taxon>Eukaryota</taxon>
        <taxon>Metazoa</taxon>
        <taxon>Spiralia</taxon>
        <taxon>Lophotrochozoa</taxon>
        <taxon>Mollusca</taxon>
        <taxon>Gastropoda</taxon>
        <taxon>Caenogastropoda</taxon>
        <taxon>Sorbeoconcha</taxon>
        <taxon>Cerithioidea</taxon>
        <taxon>Batillariidae</taxon>
        <taxon>Batillaria</taxon>
    </lineage>
</organism>
<proteinExistence type="predicted"/>
<dbReference type="Proteomes" id="UP001519460">
    <property type="component" value="Unassembled WGS sequence"/>
</dbReference>
<accession>A0ABD0MCY8</accession>
<evidence type="ECO:0000313" key="1">
    <source>
        <dbReference type="EMBL" id="KAK7508653.1"/>
    </source>
</evidence>
<reference evidence="1 2" key="1">
    <citation type="journal article" date="2023" name="Sci. Data">
        <title>Genome assembly of the Korean intertidal mud-creeper Batillaria attramentaria.</title>
        <authorList>
            <person name="Patra A.K."/>
            <person name="Ho P.T."/>
            <person name="Jun S."/>
            <person name="Lee S.J."/>
            <person name="Kim Y."/>
            <person name="Won Y.J."/>
        </authorList>
    </citation>
    <scope>NUCLEOTIDE SEQUENCE [LARGE SCALE GENOMIC DNA]</scope>
    <source>
        <strain evidence="1">Wonlab-2016</strain>
    </source>
</reference>